<comment type="caution">
    <text evidence="5">The sequence shown here is derived from an EMBL/GenBank/DDBJ whole genome shotgun (WGS) entry which is preliminary data.</text>
</comment>
<evidence type="ECO:0000256" key="1">
    <source>
        <dbReference type="ARBA" id="ARBA00006484"/>
    </source>
</evidence>
<keyword evidence="6" id="KW-1185">Reference proteome</keyword>
<dbReference type="RefSeq" id="XP_049179148.1">
    <property type="nucleotide sequence ID" value="XM_049325195.1"/>
</dbReference>
<protein>
    <recommendedName>
        <fullName evidence="7">NAD(P)-binding protein</fullName>
    </recommendedName>
</protein>
<dbReference type="PRINTS" id="PR00081">
    <property type="entry name" value="GDHRDH"/>
</dbReference>
<dbReference type="PRINTS" id="PR00080">
    <property type="entry name" value="SDRFAMILY"/>
</dbReference>
<dbReference type="AlphaFoldDB" id="A0AAI9WWM7"/>
<dbReference type="GeneID" id="73381437"/>
<dbReference type="PANTHER" id="PTHR24322:SF736">
    <property type="entry name" value="RETINOL DEHYDROGENASE 10"/>
    <property type="match status" value="1"/>
</dbReference>
<dbReference type="GO" id="GO:0016616">
    <property type="term" value="F:oxidoreductase activity, acting on the CH-OH group of donors, NAD or NADP as acceptor"/>
    <property type="evidence" value="ECO:0007669"/>
    <property type="project" value="TreeGrafter"/>
</dbReference>
<keyword evidence="4" id="KW-0472">Membrane</keyword>
<organism evidence="5 6">
    <name type="scientific">Candida oxycetoniae</name>
    <dbReference type="NCBI Taxonomy" id="497107"/>
    <lineage>
        <taxon>Eukaryota</taxon>
        <taxon>Fungi</taxon>
        <taxon>Dikarya</taxon>
        <taxon>Ascomycota</taxon>
        <taxon>Saccharomycotina</taxon>
        <taxon>Pichiomycetes</taxon>
        <taxon>Debaryomycetaceae</taxon>
        <taxon>Candida/Lodderomyces clade</taxon>
        <taxon>Candida</taxon>
    </lineage>
</organism>
<dbReference type="InterPro" id="IPR036291">
    <property type="entry name" value="NAD(P)-bd_dom_sf"/>
</dbReference>
<evidence type="ECO:0000256" key="3">
    <source>
        <dbReference type="RuleBase" id="RU000363"/>
    </source>
</evidence>
<reference evidence="5" key="1">
    <citation type="journal article" date="2022" name="DNA Res.">
        <title>Genome analysis of five recently described species of the CUG-Ser clade uncovers Candida theae as a new hybrid lineage with pathogenic potential in the Candida parapsilosis species complex.</title>
        <authorList>
            <person name="Mixao V."/>
            <person name="Del Olmo V."/>
            <person name="Hegedusova E."/>
            <person name="Saus E."/>
            <person name="Pryszcz L."/>
            <person name="Cillingova A."/>
            <person name="Nosek J."/>
            <person name="Gabaldon T."/>
        </authorList>
    </citation>
    <scope>NUCLEOTIDE SEQUENCE</scope>
    <source>
        <strain evidence="5">CBS 10844</strain>
    </source>
</reference>
<evidence type="ECO:0000256" key="4">
    <source>
        <dbReference type="SAM" id="Phobius"/>
    </source>
</evidence>
<sequence length="322" mass="36502">MLLLTFDGLTFFSIRFFFVPFTRLSYILVPGFITGIVTLLVGAYNLPPKDLWSKLGESDIAVVTGGSRGLGSEITKQLLQRNVIVYMLDRQEPVQDDMMQNNPRLHFINCDLGDEDQLHRTITELIAHLRNSDQYISVLVNNAGIRDNKSLVRLDFERVKQVFNVNTLSQVFILQKVVSNHLKYNENGKLSIVTVSSILGTFAPKNLSIYSASKAAQIMLHDALQQELKQHKRIRLLLVTSGQMDTELFKDVKPTKQLVAPVVKHAELAKTIVEKVDIGFMGCLSKPLYANFLPGVRTAPMFVQDFCRWVSEMDEQIKEEKD</sequence>
<dbReference type="Gene3D" id="3.40.50.720">
    <property type="entry name" value="NAD(P)-binding Rossmann-like Domain"/>
    <property type="match status" value="1"/>
</dbReference>
<evidence type="ECO:0000313" key="5">
    <source>
        <dbReference type="EMBL" id="KAI3403401.2"/>
    </source>
</evidence>
<evidence type="ECO:0008006" key="7">
    <source>
        <dbReference type="Google" id="ProtNLM"/>
    </source>
</evidence>
<keyword evidence="4" id="KW-0812">Transmembrane</keyword>
<keyword evidence="2" id="KW-0560">Oxidoreductase</keyword>
<comment type="similarity">
    <text evidence="1 3">Belongs to the short-chain dehydrogenases/reductases (SDR) family.</text>
</comment>
<proteinExistence type="inferred from homology"/>
<accession>A0AAI9WWM7</accession>
<gene>
    <name evidence="5" type="ORF">KGF56_003822</name>
</gene>
<dbReference type="EMBL" id="JAHUZD010000127">
    <property type="protein sequence ID" value="KAI3403401.2"/>
    <property type="molecule type" value="Genomic_DNA"/>
</dbReference>
<dbReference type="Pfam" id="PF00106">
    <property type="entry name" value="adh_short"/>
    <property type="match status" value="1"/>
</dbReference>
<keyword evidence="4" id="KW-1133">Transmembrane helix</keyword>
<dbReference type="SUPFAM" id="SSF51735">
    <property type="entry name" value="NAD(P)-binding Rossmann-fold domains"/>
    <property type="match status" value="1"/>
</dbReference>
<evidence type="ECO:0000313" key="6">
    <source>
        <dbReference type="Proteomes" id="UP001202479"/>
    </source>
</evidence>
<dbReference type="InterPro" id="IPR002347">
    <property type="entry name" value="SDR_fam"/>
</dbReference>
<evidence type="ECO:0000256" key="2">
    <source>
        <dbReference type="ARBA" id="ARBA00023002"/>
    </source>
</evidence>
<dbReference type="Proteomes" id="UP001202479">
    <property type="component" value="Unassembled WGS sequence"/>
</dbReference>
<feature type="transmembrane region" description="Helical" evidence="4">
    <location>
        <begin position="24"/>
        <end position="46"/>
    </location>
</feature>
<name>A0AAI9WWM7_9ASCO</name>
<dbReference type="PANTHER" id="PTHR24322">
    <property type="entry name" value="PKSB"/>
    <property type="match status" value="1"/>
</dbReference>